<dbReference type="HOGENOM" id="CLU_166863_0_0_5"/>
<dbReference type="EMBL" id="AAMT01000002">
    <property type="protein sequence ID" value="EAQ14213.1"/>
    <property type="molecule type" value="Genomic_DNA"/>
</dbReference>
<dbReference type="GO" id="GO:0044780">
    <property type="term" value="P:bacterial-type flagellum assembly"/>
    <property type="evidence" value="ECO:0007669"/>
    <property type="project" value="InterPro"/>
</dbReference>
<name>A3VB80_9RHOB</name>
<dbReference type="RefSeq" id="WP_008333464.1">
    <property type="nucleotide sequence ID" value="NZ_CH902578.1"/>
</dbReference>
<dbReference type="Gene3D" id="1.20.58.300">
    <property type="entry name" value="FlgN-like"/>
    <property type="match status" value="1"/>
</dbReference>
<organism evidence="2 3">
    <name type="scientific">Maritimibacter alkaliphilus HTCC2654</name>
    <dbReference type="NCBI Taxonomy" id="314271"/>
    <lineage>
        <taxon>Bacteria</taxon>
        <taxon>Pseudomonadati</taxon>
        <taxon>Pseudomonadota</taxon>
        <taxon>Alphaproteobacteria</taxon>
        <taxon>Rhodobacterales</taxon>
        <taxon>Roseobacteraceae</taxon>
        <taxon>Maritimibacter</taxon>
    </lineage>
</organism>
<accession>A3VB80</accession>
<reference evidence="2 3" key="1">
    <citation type="journal article" date="2010" name="J. Bacteriol.">
        <title>Genome sequences of Pelagibaca bermudensis HTCC2601T and Maritimibacter alkaliphilus HTCC2654T, the type strains of two marine Roseobacter genera.</title>
        <authorList>
            <person name="Thrash J.C."/>
            <person name="Cho J.C."/>
            <person name="Ferriera S."/>
            <person name="Johnson J."/>
            <person name="Vergin K.L."/>
            <person name="Giovannoni S.J."/>
        </authorList>
    </citation>
    <scope>NUCLEOTIDE SEQUENCE [LARGE SCALE GENOMIC DNA]</scope>
    <source>
        <strain evidence="2 3">HTCC2654</strain>
    </source>
</reference>
<evidence type="ECO:0000256" key="1">
    <source>
        <dbReference type="SAM" id="MobiDB-lite"/>
    </source>
</evidence>
<proteinExistence type="predicted"/>
<dbReference type="SUPFAM" id="SSF140566">
    <property type="entry name" value="FlgN-like"/>
    <property type="match status" value="1"/>
</dbReference>
<evidence type="ECO:0000313" key="2">
    <source>
        <dbReference type="EMBL" id="EAQ14213.1"/>
    </source>
</evidence>
<dbReference type="AlphaFoldDB" id="A3VB80"/>
<keyword evidence="3" id="KW-1185">Reference proteome</keyword>
<sequence length="117" mass="13239">MGLFDGSGTLAALDTLLDREKALILKGDIEGVRRLAPEKERLLSRIGRNRFRRERLENLRKKADRNNELLAASARGFKAVQEKLIALRAAGGQHSTYDREGHRARMGNRPTDFNKRA</sequence>
<dbReference type="STRING" id="314271.RB2654_16126"/>
<evidence type="ECO:0000313" key="3">
    <source>
        <dbReference type="Proteomes" id="UP000002931"/>
    </source>
</evidence>
<feature type="region of interest" description="Disordered" evidence="1">
    <location>
        <begin position="91"/>
        <end position="117"/>
    </location>
</feature>
<comment type="caution">
    <text evidence="2">The sequence shown here is derived from an EMBL/GenBank/DDBJ whole genome shotgun (WGS) entry which is preliminary data.</text>
</comment>
<dbReference type="InterPro" id="IPR036679">
    <property type="entry name" value="FlgN-like_sf"/>
</dbReference>
<gene>
    <name evidence="2" type="ORF">RB2654_16126</name>
</gene>
<protein>
    <recommendedName>
        <fullName evidence="4">Flagellar biosynthesis protein FlgN</fullName>
    </recommendedName>
</protein>
<dbReference type="Proteomes" id="UP000002931">
    <property type="component" value="Unassembled WGS sequence"/>
</dbReference>
<evidence type="ECO:0008006" key="4">
    <source>
        <dbReference type="Google" id="ProtNLM"/>
    </source>
</evidence>
<dbReference type="OrthoDB" id="7862860at2"/>